<accession>A0ABU1IEG0</accession>
<keyword evidence="2" id="KW-1185">Reference proteome</keyword>
<dbReference type="PANTHER" id="PTHR40045">
    <property type="entry name" value="YCGG FAMILY PROTEIN"/>
    <property type="match status" value="1"/>
</dbReference>
<dbReference type="PANTHER" id="PTHR40045:SF1">
    <property type="entry name" value="YQCI_YCGG FAMILY PROTEIN"/>
    <property type="match status" value="1"/>
</dbReference>
<evidence type="ECO:0000313" key="2">
    <source>
        <dbReference type="Proteomes" id="UP001267710"/>
    </source>
</evidence>
<gene>
    <name evidence="1" type="ORF">QE399_003279</name>
</gene>
<proteinExistence type="predicted"/>
<organism evidence="1 2">
    <name type="scientific">Paracidovorax wautersii</name>
    <dbReference type="NCBI Taxonomy" id="1177982"/>
    <lineage>
        <taxon>Bacteria</taxon>
        <taxon>Pseudomonadati</taxon>
        <taxon>Pseudomonadota</taxon>
        <taxon>Betaproteobacteria</taxon>
        <taxon>Burkholderiales</taxon>
        <taxon>Comamonadaceae</taxon>
        <taxon>Paracidovorax</taxon>
    </lineage>
</organism>
<dbReference type="InterPro" id="IPR014988">
    <property type="entry name" value="Uncharacterised_YqcI/YcgG"/>
</dbReference>
<name>A0ABU1IEG0_9BURK</name>
<comment type="caution">
    <text evidence="1">The sequence shown here is derived from an EMBL/GenBank/DDBJ whole genome shotgun (WGS) entry which is preliminary data.</text>
</comment>
<dbReference type="NCBIfam" id="NF041366">
    <property type="entry name" value="GntA_guanitoxin"/>
    <property type="match status" value="1"/>
</dbReference>
<protein>
    <submittedName>
        <fullName evidence="1">FPC/CPF motif-containing protein YcgG</fullName>
    </submittedName>
</protein>
<dbReference type="Pfam" id="PF08892">
    <property type="entry name" value="YqcI_YcgG"/>
    <property type="match status" value="1"/>
</dbReference>
<evidence type="ECO:0000313" key="1">
    <source>
        <dbReference type="EMBL" id="MDR6215590.1"/>
    </source>
</evidence>
<sequence length="234" mass="25800">MHCTSIPLSHPPLAAPDVAQQLRDYIADRAFPCVGAKSALNKGRLDVRQFGALGDAAHTQALHDAVVAYGRQYPEPGAVPVTFIAAFDNERMDERTFEQRLWQQLQQLHDIDTARGTAWATDVSEDPTRSDFSFSVGGRAYFIVGLHPGASRMARQAPVPCLVFNFHEQFELLKQTGKYATMQDAIRARDVALQGSINPVLARFGEASEARQYSGRAVGADWKCPFHSKAKQDA</sequence>
<dbReference type="EMBL" id="JAVIZX010000001">
    <property type="protein sequence ID" value="MDR6215590.1"/>
    <property type="molecule type" value="Genomic_DNA"/>
</dbReference>
<dbReference type="Proteomes" id="UP001267710">
    <property type="component" value="Unassembled WGS sequence"/>
</dbReference>
<reference evidence="1 2" key="1">
    <citation type="submission" date="2023-08" db="EMBL/GenBank/DDBJ databases">
        <title>Functional and genomic diversity of the sorghum phyllosphere microbiome.</title>
        <authorList>
            <person name="Shade A."/>
        </authorList>
    </citation>
    <scope>NUCLEOTIDE SEQUENCE [LARGE SCALE GENOMIC DNA]</scope>
    <source>
        <strain evidence="1 2">SORGH_AS_0335</strain>
    </source>
</reference>